<dbReference type="EMBL" id="MKQR01000016">
    <property type="protein sequence ID" value="OLR92579.1"/>
    <property type="molecule type" value="Genomic_DNA"/>
</dbReference>
<evidence type="ECO:0008006" key="3">
    <source>
        <dbReference type="Google" id="ProtNLM"/>
    </source>
</evidence>
<dbReference type="AlphaFoldDB" id="A0A1Q9LKR9"/>
<dbReference type="Proteomes" id="UP000186040">
    <property type="component" value="Unassembled WGS sequence"/>
</dbReference>
<comment type="caution">
    <text evidence="1">The sequence shown here is derived from an EMBL/GenBank/DDBJ whole genome shotgun (WGS) entry which is preliminary data.</text>
</comment>
<name>A0A1Q9LKR9_9PSEU</name>
<evidence type="ECO:0000313" key="1">
    <source>
        <dbReference type="EMBL" id="OLR92579.1"/>
    </source>
</evidence>
<evidence type="ECO:0000313" key="2">
    <source>
        <dbReference type="Proteomes" id="UP000186040"/>
    </source>
</evidence>
<accession>A0A1Q9LKR9</accession>
<keyword evidence="2" id="KW-1185">Reference proteome</keyword>
<organism evidence="1 2">
    <name type="scientific">Actinokineospora bangkokensis</name>
    <dbReference type="NCBI Taxonomy" id="1193682"/>
    <lineage>
        <taxon>Bacteria</taxon>
        <taxon>Bacillati</taxon>
        <taxon>Actinomycetota</taxon>
        <taxon>Actinomycetes</taxon>
        <taxon>Pseudonocardiales</taxon>
        <taxon>Pseudonocardiaceae</taxon>
        <taxon>Actinokineospora</taxon>
    </lineage>
</organism>
<protein>
    <recommendedName>
        <fullName evidence="3">SH3b domain-containing protein</fullName>
    </recommendedName>
</protein>
<sequence length="149" mass="14899">MAAGAALSAAAPATAASAESVRTQAIAASPLGDGGLIFAIPLRVAVEKVAAAAAALAARVAAGDNLDEQVRSPAPGHAIGAGVRVRSTPVGGTVRGLMPTGEAIDVRCVDATPHRDGHRWAAVRRTGTRSTGWVRTDLIAWVAAAPVCH</sequence>
<proteinExistence type="predicted"/>
<reference evidence="1 2" key="1">
    <citation type="submission" date="2016-10" db="EMBL/GenBank/DDBJ databases">
        <title>The Draft Genome Sequence of Actinokineospora bangkokensis 44EHWT reveals the biosynthetic pathway of antifungal compounds Thailandins with unusual extender unit butylmalonyl-CoA.</title>
        <authorList>
            <person name="Greule A."/>
            <person name="Intra B."/>
            <person name="Flemming S."/>
            <person name="Rommel M.G."/>
            <person name="Panbangred W."/>
            <person name="Bechthold A."/>
        </authorList>
    </citation>
    <scope>NUCLEOTIDE SEQUENCE [LARGE SCALE GENOMIC DNA]</scope>
    <source>
        <strain evidence="1 2">44EHW</strain>
    </source>
</reference>
<gene>
    <name evidence="1" type="ORF">BJP25_21230</name>
</gene>